<reference evidence="2" key="2">
    <citation type="submission" date="2022-01" db="EMBL/GenBank/DDBJ databases">
        <authorList>
            <person name="Yamashiro T."/>
            <person name="Shiraishi A."/>
            <person name="Satake H."/>
            <person name="Nakayama K."/>
        </authorList>
    </citation>
    <scope>NUCLEOTIDE SEQUENCE</scope>
</reference>
<sequence length="465" mass="51101">MSTPAFVDPKGFTQADGAQSSRVPVPLSEDPYEAIRQAYLDGTDIESEPFKDPVETETPESPLTVAPPTSLPESPPPTLVPILCRTARMAVRVPPAMSSGLFASMAEVAAMSEFAFRKRFRSSYESSPSLSPPDLPLRKHYRGTSELVEYSEEDDDEEDDDEEDEEIKESLDSDSVSKDAEDKGPTAEDDDPTAGDEGLATGVEGLNTDDESHGLDDDSHGMDDESHGLDDEGHSVESDGLGLEEEAVPGALRRRELALEEDHVYSTFEVGQGSGFAPESKRPERTPPSPEWTSGSLLISPSPSVVPSPISSPMIPLIVLSPVATPTTAETEGFFTKLGAQVEIQKGLIRDHAVRLEELSHDPFERSLEYKQERVAVTFGAIWRPGKESWAGQTDAQRAALWHAISDMQGENQDLRLQLAEERHARLELAEVVDSMRRRKANMKVIDREWSHGVLERVVVISWEI</sequence>
<feature type="region of interest" description="Disordered" evidence="1">
    <location>
        <begin position="41"/>
        <end position="78"/>
    </location>
</feature>
<evidence type="ECO:0000313" key="2">
    <source>
        <dbReference type="EMBL" id="GJT93176.1"/>
    </source>
</evidence>
<protein>
    <submittedName>
        <fullName evidence="2">Uncharacterized protein</fullName>
    </submittedName>
</protein>
<keyword evidence="3" id="KW-1185">Reference proteome</keyword>
<gene>
    <name evidence="2" type="ORF">Tco_1082021</name>
</gene>
<reference evidence="2" key="1">
    <citation type="journal article" date="2022" name="Int. J. Mol. Sci.">
        <title>Draft Genome of Tanacetum Coccineum: Genomic Comparison of Closely Related Tanacetum-Family Plants.</title>
        <authorList>
            <person name="Yamashiro T."/>
            <person name="Shiraishi A."/>
            <person name="Nakayama K."/>
            <person name="Satake H."/>
        </authorList>
    </citation>
    <scope>NUCLEOTIDE SEQUENCE</scope>
</reference>
<accession>A0ABQ5I0C7</accession>
<feature type="region of interest" description="Disordered" evidence="1">
    <location>
        <begin position="1"/>
        <end position="28"/>
    </location>
</feature>
<organism evidence="2 3">
    <name type="scientific">Tanacetum coccineum</name>
    <dbReference type="NCBI Taxonomy" id="301880"/>
    <lineage>
        <taxon>Eukaryota</taxon>
        <taxon>Viridiplantae</taxon>
        <taxon>Streptophyta</taxon>
        <taxon>Embryophyta</taxon>
        <taxon>Tracheophyta</taxon>
        <taxon>Spermatophyta</taxon>
        <taxon>Magnoliopsida</taxon>
        <taxon>eudicotyledons</taxon>
        <taxon>Gunneridae</taxon>
        <taxon>Pentapetalae</taxon>
        <taxon>asterids</taxon>
        <taxon>campanulids</taxon>
        <taxon>Asterales</taxon>
        <taxon>Asteraceae</taxon>
        <taxon>Asteroideae</taxon>
        <taxon>Anthemideae</taxon>
        <taxon>Anthemidinae</taxon>
        <taxon>Tanacetum</taxon>
    </lineage>
</organism>
<feature type="compositionally biased region" description="Basic and acidic residues" evidence="1">
    <location>
        <begin position="168"/>
        <end position="186"/>
    </location>
</feature>
<name>A0ABQ5I0C7_9ASTR</name>
<feature type="region of interest" description="Disordered" evidence="1">
    <location>
        <begin position="121"/>
        <end position="241"/>
    </location>
</feature>
<evidence type="ECO:0000313" key="3">
    <source>
        <dbReference type="Proteomes" id="UP001151760"/>
    </source>
</evidence>
<comment type="caution">
    <text evidence="2">The sequence shown here is derived from an EMBL/GenBank/DDBJ whole genome shotgun (WGS) entry which is preliminary data.</text>
</comment>
<evidence type="ECO:0000256" key="1">
    <source>
        <dbReference type="SAM" id="MobiDB-lite"/>
    </source>
</evidence>
<feature type="compositionally biased region" description="Acidic residues" evidence="1">
    <location>
        <begin position="149"/>
        <end position="167"/>
    </location>
</feature>
<dbReference type="Proteomes" id="UP001151760">
    <property type="component" value="Unassembled WGS sequence"/>
</dbReference>
<feature type="region of interest" description="Disordered" evidence="1">
    <location>
        <begin position="269"/>
        <end position="297"/>
    </location>
</feature>
<dbReference type="EMBL" id="BQNB010020179">
    <property type="protein sequence ID" value="GJT93176.1"/>
    <property type="molecule type" value="Genomic_DNA"/>
</dbReference>
<proteinExistence type="predicted"/>
<feature type="compositionally biased region" description="Pro residues" evidence="1">
    <location>
        <begin position="69"/>
        <end position="78"/>
    </location>
</feature>
<feature type="compositionally biased region" description="Basic and acidic residues" evidence="1">
    <location>
        <begin position="210"/>
        <end position="237"/>
    </location>
</feature>